<evidence type="ECO:0000313" key="11">
    <source>
        <dbReference type="EMBL" id="KRK80666.1"/>
    </source>
</evidence>
<dbReference type="OrthoDB" id="9775929at2"/>
<dbReference type="SUPFAM" id="SSF48019">
    <property type="entry name" value="post-AAA+ oligomerization domain-like"/>
    <property type="match status" value="1"/>
</dbReference>
<evidence type="ECO:0000256" key="3">
    <source>
        <dbReference type="ARBA" id="ARBA00022679"/>
    </source>
</evidence>
<dbReference type="NCBIfam" id="TIGR01128">
    <property type="entry name" value="holA"/>
    <property type="match status" value="1"/>
</dbReference>
<dbReference type="Gene3D" id="3.40.50.300">
    <property type="entry name" value="P-loop containing nucleotide triphosphate hydrolases"/>
    <property type="match status" value="1"/>
</dbReference>
<evidence type="ECO:0000313" key="12">
    <source>
        <dbReference type="Proteomes" id="UP000051248"/>
    </source>
</evidence>
<dbReference type="STRING" id="1423775.FD03_GL002094"/>
<gene>
    <name evidence="11" type="ORF">FD03_GL002094</name>
</gene>
<comment type="catalytic activity">
    <reaction evidence="8">
        <text>DNA(n) + a 2'-deoxyribonucleoside 5'-triphosphate = DNA(n+1) + diphosphate</text>
        <dbReference type="Rhea" id="RHEA:22508"/>
        <dbReference type="Rhea" id="RHEA-COMP:17339"/>
        <dbReference type="Rhea" id="RHEA-COMP:17340"/>
        <dbReference type="ChEBI" id="CHEBI:33019"/>
        <dbReference type="ChEBI" id="CHEBI:61560"/>
        <dbReference type="ChEBI" id="CHEBI:173112"/>
        <dbReference type="EC" id="2.7.7.7"/>
    </reaction>
</comment>
<organism evidence="11 12">
    <name type="scientific">Companilactobacillus nodensis DSM 19682 = JCM 14932 = NBRC 107160</name>
    <dbReference type="NCBI Taxonomy" id="1423775"/>
    <lineage>
        <taxon>Bacteria</taxon>
        <taxon>Bacillati</taxon>
        <taxon>Bacillota</taxon>
        <taxon>Bacilli</taxon>
        <taxon>Lactobacillales</taxon>
        <taxon>Lactobacillaceae</taxon>
        <taxon>Companilactobacillus</taxon>
    </lineage>
</organism>
<evidence type="ECO:0000256" key="7">
    <source>
        <dbReference type="ARBA" id="ARBA00034754"/>
    </source>
</evidence>
<dbReference type="eggNOG" id="COG1466">
    <property type="taxonomic scope" value="Bacteria"/>
</dbReference>
<dbReference type="GO" id="GO:0009360">
    <property type="term" value="C:DNA polymerase III complex"/>
    <property type="evidence" value="ECO:0007669"/>
    <property type="project" value="InterPro"/>
</dbReference>
<evidence type="ECO:0000256" key="4">
    <source>
        <dbReference type="ARBA" id="ARBA00022695"/>
    </source>
</evidence>
<accession>A0A0R1KL39</accession>
<dbReference type="Gene3D" id="1.20.272.10">
    <property type="match status" value="1"/>
</dbReference>
<dbReference type="EC" id="2.7.7.7" evidence="1"/>
<evidence type="ECO:0000256" key="2">
    <source>
        <dbReference type="ARBA" id="ARBA00017703"/>
    </source>
</evidence>
<dbReference type="Pfam" id="PF06144">
    <property type="entry name" value="DNA_pol3_delta"/>
    <property type="match status" value="1"/>
</dbReference>
<dbReference type="GO" id="GO:0006261">
    <property type="term" value="P:DNA-templated DNA replication"/>
    <property type="evidence" value="ECO:0007669"/>
    <property type="project" value="TreeGrafter"/>
</dbReference>
<dbReference type="AlphaFoldDB" id="A0A0R1KL39"/>
<protein>
    <recommendedName>
        <fullName evidence="2">DNA polymerase III subunit delta</fullName>
        <ecNumber evidence="1">2.7.7.7</ecNumber>
    </recommendedName>
</protein>
<comment type="similarity">
    <text evidence="7">Belongs to the DNA polymerase HolA subunit family.</text>
</comment>
<dbReference type="InterPro" id="IPR048466">
    <property type="entry name" value="DNA_pol3_delta-like_C"/>
</dbReference>
<dbReference type="PANTHER" id="PTHR34388">
    <property type="entry name" value="DNA POLYMERASE III SUBUNIT DELTA"/>
    <property type="match status" value="1"/>
</dbReference>
<keyword evidence="5" id="KW-0235">DNA replication</keyword>
<evidence type="ECO:0000259" key="9">
    <source>
        <dbReference type="Pfam" id="PF06144"/>
    </source>
</evidence>
<dbReference type="SUPFAM" id="SSF52540">
    <property type="entry name" value="P-loop containing nucleoside triphosphate hydrolases"/>
    <property type="match status" value="1"/>
</dbReference>
<feature type="domain" description="DNA polymerase III delta N-terminal" evidence="9">
    <location>
        <begin position="19"/>
        <end position="143"/>
    </location>
</feature>
<evidence type="ECO:0000256" key="8">
    <source>
        <dbReference type="ARBA" id="ARBA00049244"/>
    </source>
</evidence>
<dbReference type="GO" id="GO:0003677">
    <property type="term" value="F:DNA binding"/>
    <property type="evidence" value="ECO:0007669"/>
    <property type="project" value="InterPro"/>
</dbReference>
<dbReference type="RefSeq" id="WP_025024196.1">
    <property type="nucleotide sequence ID" value="NZ_AZDZ01000003.1"/>
</dbReference>
<dbReference type="EMBL" id="AZDZ01000003">
    <property type="protein sequence ID" value="KRK80666.1"/>
    <property type="molecule type" value="Genomic_DNA"/>
</dbReference>
<comment type="caution">
    <text evidence="11">The sequence shown here is derived from an EMBL/GenBank/DDBJ whole genome shotgun (WGS) entry which is preliminary data.</text>
</comment>
<dbReference type="InterPro" id="IPR010372">
    <property type="entry name" value="DNA_pol3_delta_N"/>
</dbReference>
<dbReference type="PATRIC" id="fig|1423775.4.peg.2130"/>
<evidence type="ECO:0000256" key="5">
    <source>
        <dbReference type="ARBA" id="ARBA00022705"/>
    </source>
</evidence>
<sequence length="337" mass="38884">MKIAELKSNLNSNKIDNVYFVTGDEQVFIKDIQETFKNLLLPEERDMNFSNFDLEEVSLDDLINEAISAPFFGERRLVFAERPYFLTSERIKSSVDQNVDLLTRYIQNPTPSTILVIFATYPKLDSRKKIVKQLKKLATNVDASQMESHFLVKTIRENLRTDGYQIDNDALEILVNKTKANYSQIINQMDKLKLYAMQTKKIDAKAVNELVPQSLDDNVFELMNQILSKNVYQAEELYHQFLLQKIDPILLVAIIMSQLRTLIQTKVLSGRGLTEATIAKNLKIHPYRVKMTLKQSRNLKPSQLTEMFDAIVNLDYQIKSGQGDKELLFDLFIAKFA</sequence>
<evidence type="ECO:0000259" key="10">
    <source>
        <dbReference type="Pfam" id="PF21694"/>
    </source>
</evidence>
<keyword evidence="12" id="KW-1185">Reference proteome</keyword>
<reference evidence="11 12" key="1">
    <citation type="journal article" date="2015" name="Genome Announc.">
        <title>Expanding the biotechnology potential of lactobacilli through comparative genomics of 213 strains and associated genera.</title>
        <authorList>
            <person name="Sun Z."/>
            <person name="Harris H.M."/>
            <person name="McCann A."/>
            <person name="Guo C."/>
            <person name="Argimon S."/>
            <person name="Zhang W."/>
            <person name="Yang X."/>
            <person name="Jeffery I.B."/>
            <person name="Cooney J.C."/>
            <person name="Kagawa T.F."/>
            <person name="Liu W."/>
            <person name="Song Y."/>
            <person name="Salvetti E."/>
            <person name="Wrobel A."/>
            <person name="Rasinkangas P."/>
            <person name="Parkhill J."/>
            <person name="Rea M.C."/>
            <person name="O'Sullivan O."/>
            <person name="Ritari J."/>
            <person name="Douillard F.P."/>
            <person name="Paul Ross R."/>
            <person name="Yang R."/>
            <person name="Briner A.E."/>
            <person name="Felis G.E."/>
            <person name="de Vos W.M."/>
            <person name="Barrangou R."/>
            <person name="Klaenhammer T.R."/>
            <person name="Caufield P.W."/>
            <person name="Cui Y."/>
            <person name="Zhang H."/>
            <person name="O'Toole P.W."/>
        </authorList>
    </citation>
    <scope>NUCLEOTIDE SEQUENCE [LARGE SCALE GENOMIC DNA]</scope>
    <source>
        <strain evidence="11 12">DSM 19682</strain>
    </source>
</reference>
<keyword evidence="6" id="KW-0239">DNA-directed DNA polymerase</keyword>
<evidence type="ECO:0000256" key="6">
    <source>
        <dbReference type="ARBA" id="ARBA00022932"/>
    </source>
</evidence>
<keyword evidence="4" id="KW-0548">Nucleotidyltransferase</keyword>
<dbReference type="Pfam" id="PF21694">
    <property type="entry name" value="DNA_pol3_delta_C"/>
    <property type="match status" value="1"/>
</dbReference>
<dbReference type="InterPro" id="IPR008921">
    <property type="entry name" value="DNA_pol3_clamp-load_cplx_C"/>
</dbReference>
<evidence type="ECO:0000256" key="1">
    <source>
        <dbReference type="ARBA" id="ARBA00012417"/>
    </source>
</evidence>
<dbReference type="GO" id="GO:0003887">
    <property type="term" value="F:DNA-directed DNA polymerase activity"/>
    <property type="evidence" value="ECO:0007669"/>
    <property type="project" value="UniProtKB-KW"/>
</dbReference>
<dbReference type="PANTHER" id="PTHR34388:SF1">
    <property type="entry name" value="DNA POLYMERASE III SUBUNIT DELTA"/>
    <property type="match status" value="1"/>
</dbReference>
<keyword evidence="3" id="KW-0808">Transferase</keyword>
<dbReference type="Gene3D" id="1.10.8.60">
    <property type="match status" value="1"/>
</dbReference>
<dbReference type="InterPro" id="IPR027417">
    <property type="entry name" value="P-loop_NTPase"/>
</dbReference>
<dbReference type="Proteomes" id="UP000051248">
    <property type="component" value="Unassembled WGS sequence"/>
</dbReference>
<name>A0A0R1KL39_9LACO</name>
<dbReference type="InterPro" id="IPR005790">
    <property type="entry name" value="DNA_polIII_delta"/>
</dbReference>
<proteinExistence type="inferred from homology"/>
<feature type="domain" description="DNA polymerase III delta subunit-like C-terminal" evidence="10">
    <location>
        <begin position="217"/>
        <end position="336"/>
    </location>
</feature>